<dbReference type="GO" id="GO:0006782">
    <property type="term" value="P:protoporphyrinogen IX biosynthetic process"/>
    <property type="evidence" value="ECO:0007669"/>
    <property type="project" value="UniProtKB-UniRule"/>
</dbReference>
<dbReference type="GO" id="GO:0004852">
    <property type="term" value="F:uroporphyrinogen-III synthase activity"/>
    <property type="evidence" value="ECO:0007669"/>
    <property type="project" value="UniProtKB-UniRule"/>
</dbReference>
<evidence type="ECO:0000256" key="6">
    <source>
        <dbReference type="ARBA" id="ARBA00037589"/>
    </source>
</evidence>
<accession>A0A443IFE2</accession>
<evidence type="ECO:0000256" key="3">
    <source>
        <dbReference type="ARBA" id="ARBA00013109"/>
    </source>
</evidence>
<dbReference type="Proteomes" id="UP000288794">
    <property type="component" value="Unassembled WGS sequence"/>
</dbReference>
<evidence type="ECO:0000256" key="4">
    <source>
        <dbReference type="ARBA" id="ARBA00023239"/>
    </source>
</evidence>
<evidence type="ECO:0000313" key="11">
    <source>
        <dbReference type="EMBL" id="RWR02761.1"/>
    </source>
</evidence>
<gene>
    <name evidence="11" type="primary">hemD</name>
    <name evidence="11" type="ORF">ED28_06390</name>
</gene>
<proteinExistence type="inferred from homology"/>
<dbReference type="GO" id="GO:0006780">
    <property type="term" value="P:uroporphyrinogen III biosynthetic process"/>
    <property type="evidence" value="ECO:0007669"/>
    <property type="project" value="UniProtKB-UniRule"/>
</dbReference>
<dbReference type="Pfam" id="PF02602">
    <property type="entry name" value="HEM4"/>
    <property type="match status" value="1"/>
</dbReference>
<name>A0A443IFE2_9GAMM</name>
<dbReference type="CDD" id="cd06578">
    <property type="entry name" value="HemD"/>
    <property type="match status" value="1"/>
</dbReference>
<comment type="function">
    <text evidence="6 9">Catalyzes cyclization of the linear tetrapyrrole, hydroxymethylbilane, to the macrocyclic uroporphyrinogen III.</text>
</comment>
<feature type="domain" description="Tetrapyrrole biosynthesis uroporphyrinogen III synthase" evidence="10">
    <location>
        <begin position="14"/>
        <end position="244"/>
    </location>
</feature>
<keyword evidence="4 9" id="KW-0456">Lyase</keyword>
<evidence type="ECO:0000256" key="5">
    <source>
        <dbReference type="ARBA" id="ARBA00023244"/>
    </source>
</evidence>
<dbReference type="PANTHER" id="PTHR38042">
    <property type="entry name" value="UROPORPHYRINOGEN-III SYNTHASE, CHLOROPLASTIC"/>
    <property type="match status" value="1"/>
</dbReference>
<evidence type="ECO:0000313" key="12">
    <source>
        <dbReference type="Proteomes" id="UP000288794"/>
    </source>
</evidence>
<dbReference type="EC" id="4.2.1.75" evidence="3 9"/>
<organism evidence="11 12">
    <name type="scientific">[Pantoea] beijingensis</name>
    <dbReference type="NCBI Taxonomy" id="1324864"/>
    <lineage>
        <taxon>Bacteria</taxon>
        <taxon>Pseudomonadati</taxon>
        <taxon>Pseudomonadota</taxon>
        <taxon>Gammaproteobacteria</taxon>
        <taxon>Enterobacterales</taxon>
        <taxon>Erwiniaceae</taxon>
        <taxon>Erwinia</taxon>
    </lineage>
</organism>
<comment type="catalytic activity">
    <reaction evidence="8 9">
        <text>hydroxymethylbilane = uroporphyrinogen III + H2O</text>
        <dbReference type="Rhea" id="RHEA:18965"/>
        <dbReference type="ChEBI" id="CHEBI:15377"/>
        <dbReference type="ChEBI" id="CHEBI:57308"/>
        <dbReference type="ChEBI" id="CHEBI:57845"/>
        <dbReference type="EC" id="4.2.1.75"/>
    </reaction>
</comment>
<dbReference type="NCBIfam" id="NF004582">
    <property type="entry name" value="PRK05928.1-1"/>
    <property type="match status" value="1"/>
</dbReference>
<evidence type="ECO:0000256" key="2">
    <source>
        <dbReference type="ARBA" id="ARBA00008133"/>
    </source>
</evidence>
<reference evidence="11 12" key="1">
    <citation type="submission" date="2014-04" db="EMBL/GenBank/DDBJ databases">
        <title>Draft genome sequence of Pantoea beijingensis strain LMG 27579, an emerging pathogen to Pleurotus eryngii with potential industrial application.</title>
        <authorList>
            <person name="Xu F."/>
            <person name="Liu Y."/>
            <person name="Wang S."/>
            <person name="Yin Y."/>
            <person name="Ma Y."/>
            <person name="Zhao S."/>
            <person name="Rong C."/>
        </authorList>
    </citation>
    <scope>NUCLEOTIDE SEQUENCE [LARGE SCALE GENOMIC DNA]</scope>
    <source>
        <strain evidence="11 12">LMG 27579</strain>
    </source>
</reference>
<evidence type="ECO:0000256" key="1">
    <source>
        <dbReference type="ARBA" id="ARBA00004772"/>
    </source>
</evidence>
<comment type="caution">
    <text evidence="11">The sequence shown here is derived from an EMBL/GenBank/DDBJ whole genome shotgun (WGS) entry which is preliminary data.</text>
</comment>
<dbReference type="EMBL" id="JMEE01000008">
    <property type="protein sequence ID" value="RWR02761.1"/>
    <property type="molecule type" value="Genomic_DNA"/>
</dbReference>
<dbReference type="InterPro" id="IPR036108">
    <property type="entry name" value="4pyrrol_syn_uPrphyn_synt_sf"/>
</dbReference>
<evidence type="ECO:0000256" key="8">
    <source>
        <dbReference type="ARBA" id="ARBA00048617"/>
    </source>
</evidence>
<dbReference type="InterPro" id="IPR003754">
    <property type="entry name" value="4pyrrol_synth_uPrphyn_synth"/>
</dbReference>
<evidence type="ECO:0000256" key="7">
    <source>
        <dbReference type="ARBA" id="ARBA00040167"/>
    </source>
</evidence>
<dbReference type="UniPathway" id="UPA00251">
    <property type="reaction ID" value="UER00320"/>
</dbReference>
<dbReference type="AlphaFoldDB" id="A0A443IFE2"/>
<sequence>MTILVTRPSPAAEELVSRLRALGKVAWSLPLIEFTPGRDLDHLPQLLATLQAGDMVFVLSQHAIHYAQSVINQARTELTWPVNLNYYAIGRSSALALHTASGMQVEYPHERETSDILVQLPALLRVAGKRALILRGNGGRELLAETLSERGAEVTFCECYQRCAKIYDGFSEARRWRERNINTLVVTSGEMLQQLYSLFPERDRREWLLHCRLLVVSERLATLARELGWQAITVADGADNDALLRALQ</sequence>
<keyword evidence="12" id="KW-1185">Reference proteome</keyword>
<protein>
    <recommendedName>
        <fullName evidence="7 9">Uroporphyrinogen-III synthase</fullName>
        <ecNumber evidence="3 9">4.2.1.75</ecNumber>
    </recommendedName>
</protein>
<comment type="pathway">
    <text evidence="1 9">Porphyrin-containing compound metabolism; protoporphyrin-IX biosynthesis; coproporphyrinogen-III from 5-aminolevulinate: step 3/4.</text>
</comment>
<evidence type="ECO:0000259" key="10">
    <source>
        <dbReference type="Pfam" id="PF02602"/>
    </source>
</evidence>
<dbReference type="PANTHER" id="PTHR38042:SF1">
    <property type="entry name" value="UROPORPHYRINOGEN-III SYNTHASE, CHLOROPLASTIC"/>
    <property type="match status" value="1"/>
</dbReference>
<dbReference type="InterPro" id="IPR039793">
    <property type="entry name" value="UROS/Hem4"/>
</dbReference>
<keyword evidence="5 9" id="KW-0627">Porphyrin biosynthesis</keyword>
<dbReference type="Gene3D" id="3.40.50.10090">
    <property type="match status" value="2"/>
</dbReference>
<comment type="similarity">
    <text evidence="2 9">Belongs to the uroporphyrinogen-III synthase family.</text>
</comment>
<dbReference type="SUPFAM" id="SSF69618">
    <property type="entry name" value="HemD-like"/>
    <property type="match status" value="1"/>
</dbReference>
<dbReference type="RefSeq" id="WP_128176334.1">
    <property type="nucleotide sequence ID" value="NZ_CP071409.1"/>
</dbReference>
<evidence type="ECO:0000256" key="9">
    <source>
        <dbReference type="RuleBase" id="RU366031"/>
    </source>
</evidence>